<dbReference type="InterPro" id="IPR044925">
    <property type="entry name" value="His-Me_finger_sf"/>
</dbReference>
<evidence type="ECO:0000256" key="2">
    <source>
        <dbReference type="ARBA" id="ARBA00022722"/>
    </source>
</evidence>
<dbReference type="SUPFAM" id="SSF54060">
    <property type="entry name" value="His-Me finger endonucleases"/>
    <property type="match status" value="1"/>
</dbReference>
<dbReference type="InterPro" id="IPR059177">
    <property type="entry name" value="GH29D-like_dom"/>
</dbReference>
<organism evidence="6 7">
    <name type="scientific">Alloprevotella rava</name>
    <dbReference type="NCBI Taxonomy" id="671218"/>
    <lineage>
        <taxon>Bacteria</taxon>
        <taxon>Pseudomonadati</taxon>
        <taxon>Bacteroidota</taxon>
        <taxon>Bacteroidia</taxon>
        <taxon>Bacteroidales</taxon>
        <taxon>Prevotellaceae</taxon>
        <taxon>Alloprevotella</taxon>
    </lineage>
</organism>
<comment type="similarity">
    <text evidence="1">Belongs to the EndA/NucM nuclease family.</text>
</comment>
<keyword evidence="4" id="KW-0732">Signal</keyword>
<dbReference type="Proteomes" id="UP000541425">
    <property type="component" value="Unassembled WGS sequence"/>
</dbReference>
<dbReference type="Pfam" id="PF04231">
    <property type="entry name" value="Endonuclease_1"/>
    <property type="match status" value="1"/>
</dbReference>
<feature type="domain" description="GH29D-like beta-sandwich" evidence="5">
    <location>
        <begin position="289"/>
        <end position="349"/>
    </location>
</feature>
<proteinExistence type="inferred from homology"/>
<name>A0A7W5UHQ2_9BACT</name>
<keyword evidence="6" id="KW-0255">Endonuclease</keyword>
<dbReference type="AlphaFoldDB" id="A0A7W5UHQ2"/>
<dbReference type="GO" id="GO:0004519">
    <property type="term" value="F:endonuclease activity"/>
    <property type="evidence" value="ECO:0007669"/>
    <property type="project" value="UniProtKB-KW"/>
</dbReference>
<reference evidence="6 7" key="1">
    <citation type="submission" date="2020-08" db="EMBL/GenBank/DDBJ databases">
        <title>Genomic Encyclopedia of Type Strains, Phase IV (KMG-IV): sequencing the most valuable type-strain genomes for metagenomic binning, comparative biology and taxonomic classification.</title>
        <authorList>
            <person name="Goeker M."/>
        </authorList>
    </citation>
    <scope>NUCLEOTIDE SEQUENCE [LARGE SCALE GENOMIC DNA]</scope>
    <source>
        <strain evidence="6 7">DSM 22548</strain>
    </source>
</reference>
<evidence type="ECO:0000256" key="3">
    <source>
        <dbReference type="ARBA" id="ARBA00022801"/>
    </source>
</evidence>
<gene>
    <name evidence="6" type="ORF">FHS60_001154</name>
</gene>
<keyword evidence="2" id="KW-0540">Nuclease</keyword>
<dbReference type="InterPro" id="IPR007346">
    <property type="entry name" value="Endonuclease-I"/>
</dbReference>
<accession>A0A7W5UHQ2</accession>
<evidence type="ECO:0000256" key="1">
    <source>
        <dbReference type="ARBA" id="ARBA00006429"/>
    </source>
</evidence>
<feature type="signal peptide" evidence="4">
    <location>
        <begin position="1"/>
        <end position="19"/>
    </location>
</feature>
<evidence type="ECO:0000313" key="7">
    <source>
        <dbReference type="Proteomes" id="UP000541425"/>
    </source>
</evidence>
<comment type="caution">
    <text evidence="6">The sequence shown here is derived from an EMBL/GenBank/DDBJ whole genome shotgun (WGS) entry which is preliminary data.</text>
</comment>
<evidence type="ECO:0000256" key="4">
    <source>
        <dbReference type="SAM" id="SignalP"/>
    </source>
</evidence>
<evidence type="ECO:0000259" key="5">
    <source>
        <dbReference type="Pfam" id="PF13290"/>
    </source>
</evidence>
<protein>
    <submittedName>
        <fullName evidence="6">Endonuclease I</fullName>
    </submittedName>
</protein>
<sequence>MKKTFLFALLLSMATTLLAQIPNGYYNAASGKSGQELKTALFKIIGPHTDVGYSGLFTVYQKSDIRPDGKIWDMYSGTTNYSINDHNGGYSKEGDMYNREHSVPQSWFKKASPMKSDAFHVVPTDGYVNNRRGSFPFGNVSTPTYTSNGGFSKVGSCANPGYSGTVFEPNDEYKGDFARIYFYMATCYENRIGSWGGVFGKGTYPGIAQWELDVLMKWAKEDPVSKKEIDRNNAVYTFQHNRNPYVDFPGLEQYVWGEKMGTNFDPANYNESTTPSDTNAPAAPIFSLASGEVAANTVVTISIPTAGSTLVYTINGGSEQTTTSTVTLTITQATTVSAYTVKDEHKSNTITRSWTIESTTPPPTGENLWVRVNSASQLKAGSRYLIICEGESRAMSAQSSRDYRTETNISIVDGTIQTEVNASGKPYAIKLGGQNDAWTLLDEVENVYLSLEVNKNKINTSQNATTASAQWTITFTGGDTRIANVGNNRREIRYNSSFSRFSTYTQGQHPITLYVESPTTGVNTMSLNTKEVNVYDTTGRLILRNVNPTQTNFNLPAGIYIIGGRKIIVR</sequence>
<feature type="chain" id="PRO_5030574081" evidence="4">
    <location>
        <begin position="20"/>
        <end position="570"/>
    </location>
</feature>
<dbReference type="RefSeq" id="WP_183696082.1">
    <property type="nucleotide sequence ID" value="NZ_JACICA010000004.1"/>
</dbReference>
<dbReference type="PANTHER" id="PTHR33607:SF2">
    <property type="entry name" value="ENDONUCLEASE-1"/>
    <property type="match status" value="1"/>
</dbReference>
<keyword evidence="3" id="KW-0378">Hydrolase</keyword>
<dbReference type="Pfam" id="PF13290">
    <property type="entry name" value="CHB_HEX_C_1"/>
    <property type="match status" value="1"/>
</dbReference>
<evidence type="ECO:0000313" key="6">
    <source>
        <dbReference type="EMBL" id="MBB3702691.1"/>
    </source>
</evidence>
<dbReference type="GO" id="GO:0016787">
    <property type="term" value="F:hydrolase activity"/>
    <property type="evidence" value="ECO:0007669"/>
    <property type="project" value="UniProtKB-KW"/>
</dbReference>
<dbReference type="PANTHER" id="PTHR33607">
    <property type="entry name" value="ENDONUCLEASE-1"/>
    <property type="match status" value="1"/>
</dbReference>
<dbReference type="EMBL" id="JACICA010000004">
    <property type="protein sequence ID" value="MBB3702691.1"/>
    <property type="molecule type" value="Genomic_DNA"/>
</dbReference>